<dbReference type="Pfam" id="PF11079">
    <property type="entry name" value="YqhG"/>
    <property type="match status" value="1"/>
</dbReference>
<dbReference type="RefSeq" id="WP_071315461.1">
    <property type="nucleotide sequence ID" value="NZ_CP063356.2"/>
</dbReference>
<organism evidence="1 3">
    <name type="scientific">Anaerobacillus isosaccharinicus</name>
    <dbReference type="NCBI Taxonomy" id="1532552"/>
    <lineage>
        <taxon>Bacteria</taxon>
        <taxon>Bacillati</taxon>
        <taxon>Bacillota</taxon>
        <taxon>Bacilli</taxon>
        <taxon>Bacillales</taxon>
        <taxon>Bacillaceae</taxon>
        <taxon>Anaerobacillus</taxon>
    </lineage>
</organism>
<reference evidence="1 3" key="1">
    <citation type="submission" date="2016-10" db="EMBL/GenBank/DDBJ databases">
        <title>Draft genome sequences of four alkaliphilic bacteria belonging to the Anaerobacillus genus.</title>
        <authorList>
            <person name="Bassil N.M."/>
            <person name="Lloyd J.R."/>
        </authorList>
    </citation>
    <scope>NUCLEOTIDE SEQUENCE [LARGE SCALE GENOMIC DNA]</scope>
    <source>
        <strain evidence="1 3">NB2006</strain>
    </source>
</reference>
<dbReference type="KEGG" id="aia:AWH56_026240"/>
<evidence type="ECO:0000313" key="1">
    <source>
        <dbReference type="EMBL" id="OIJ23258.1"/>
    </source>
</evidence>
<evidence type="ECO:0000313" key="2">
    <source>
        <dbReference type="EMBL" id="QOY36096.1"/>
    </source>
</evidence>
<dbReference type="InterPro" id="IPR024562">
    <property type="entry name" value="YqhG"/>
</dbReference>
<name>A0A1S2MEV2_9BACI</name>
<sequence>MQQQDIHNFLERYFTANESPILENSDGYLHVQLSIDLDKILMNRPFYWHYLEKTGGTPNPMEMALITDPEKCSEDKKGEQVHFGSPRLHQIFQSVQQLGSYIRLFENIPTEERVNSTALHPWLCLNTKISYQCDRKKDILFSLGLNLITGEVKDQFHNSLLSKSLTPKIPDFCFTLSPLITINSGLGRLENVVRTIILGDNHQWAEDAHSRWKQDLRLLETFYEDLNEKPESYYLEIEALKDQYEPKINVNIINGGVFYLSEFHNYQNRAISN</sequence>
<proteinExistence type="predicted"/>
<dbReference type="AlphaFoldDB" id="A0A1S2MEV2"/>
<gene>
    <name evidence="1" type="ORF">AWH56_01335</name>
    <name evidence="2" type="ORF">AWH56_026240</name>
</gene>
<evidence type="ECO:0000313" key="3">
    <source>
        <dbReference type="Proteomes" id="UP000180175"/>
    </source>
</evidence>
<dbReference type="Proteomes" id="UP000180175">
    <property type="component" value="Chromosome"/>
</dbReference>
<protein>
    <submittedName>
        <fullName evidence="2">YqhG family protein</fullName>
    </submittedName>
</protein>
<accession>A0A1S2MEV2</accession>
<dbReference type="EMBL" id="CP063356">
    <property type="protein sequence ID" value="QOY36096.1"/>
    <property type="molecule type" value="Genomic_DNA"/>
</dbReference>
<keyword evidence="3" id="KW-1185">Reference proteome</keyword>
<reference evidence="2" key="4">
    <citation type="submission" date="2020-10" db="EMBL/GenBank/DDBJ databases">
        <authorList>
            <person name="Bassil N.M."/>
            <person name="Lloyd J.R."/>
        </authorList>
    </citation>
    <scope>NUCLEOTIDE SEQUENCE</scope>
    <source>
        <strain evidence="2">NB2006</strain>
    </source>
</reference>
<dbReference type="EMBL" id="LQXD01000002">
    <property type="protein sequence ID" value="OIJ23258.1"/>
    <property type="molecule type" value="Genomic_DNA"/>
</dbReference>
<dbReference type="OrthoDB" id="2433584at2"/>
<reference evidence="2 3" key="2">
    <citation type="journal article" date="2017" name="Genome Announc.">
        <title>Draft Genome Sequences of Four Alkaliphilic Bacteria Belonging to the Anaerobacillus Genus.</title>
        <authorList>
            <person name="Bassil N.M."/>
            <person name="Lloyd J.R."/>
        </authorList>
    </citation>
    <scope>NUCLEOTIDE SEQUENCE [LARGE SCALE GENOMIC DNA]</scope>
    <source>
        <strain evidence="2 3">NB2006</strain>
    </source>
</reference>
<reference evidence="2 3" key="3">
    <citation type="journal article" date="2019" name="Int. J. Syst. Evol. Microbiol.">
        <title>Anaerobacillus isosaccharinicus sp. nov., an alkaliphilic bacterium which degrades isosaccharinic acid.</title>
        <authorList>
            <person name="Bassil N.M."/>
            <person name="Lloyd J.R."/>
        </authorList>
    </citation>
    <scope>NUCLEOTIDE SEQUENCE [LARGE SCALE GENOMIC DNA]</scope>
    <source>
        <strain evidence="2 3">NB2006</strain>
    </source>
</reference>